<dbReference type="AlphaFoldDB" id="A5BQW6"/>
<accession>A5BQW6</accession>
<gene>
    <name evidence="1" type="ORF">VITISV_007254</name>
</gene>
<reference evidence="1" key="1">
    <citation type="journal article" date="2007" name="PLoS ONE">
        <title>The first genome sequence of an elite grapevine cultivar (Pinot noir Vitis vinifera L.): coping with a highly heterozygous genome.</title>
        <authorList>
            <person name="Velasco R."/>
            <person name="Zharkikh A."/>
            <person name="Troggio M."/>
            <person name="Cartwright D.A."/>
            <person name="Cestaro A."/>
            <person name="Pruss D."/>
            <person name="Pindo M."/>
            <person name="FitzGerald L.M."/>
            <person name="Vezzulli S."/>
            <person name="Reid J."/>
            <person name="Malacarne G."/>
            <person name="Iliev D."/>
            <person name="Coppola G."/>
            <person name="Wardell B."/>
            <person name="Micheletti D."/>
            <person name="Macalma T."/>
            <person name="Facci M."/>
            <person name="Mitchell J.T."/>
            <person name="Perazzolli M."/>
            <person name="Eldredge G."/>
            <person name="Gatto P."/>
            <person name="Oyzerski R."/>
            <person name="Moretto M."/>
            <person name="Gutin N."/>
            <person name="Stefanini M."/>
            <person name="Chen Y."/>
            <person name="Segala C."/>
            <person name="Davenport C."/>
            <person name="Dematte L."/>
            <person name="Mraz A."/>
            <person name="Battilana J."/>
            <person name="Stormo K."/>
            <person name="Costa F."/>
            <person name="Tao Q."/>
            <person name="Si-Ammour A."/>
            <person name="Harkins T."/>
            <person name="Lackey A."/>
            <person name="Perbost C."/>
            <person name="Taillon B."/>
            <person name="Stella A."/>
            <person name="Solovyev V."/>
            <person name="Fawcett J.A."/>
            <person name="Sterck L."/>
            <person name="Vandepoele K."/>
            <person name="Grando S.M."/>
            <person name="Toppo S."/>
            <person name="Moser C."/>
            <person name="Lanchbury J."/>
            <person name="Bogden R."/>
            <person name="Skolnick M."/>
            <person name="Sgaramella V."/>
            <person name="Bhatnagar S.K."/>
            <person name="Fontana P."/>
            <person name="Gutin A."/>
            <person name="Van de Peer Y."/>
            <person name="Salamini F."/>
            <person name="Viola R."/>
        </authorList>
    </citation>
    <scope>NUCLEOTIDE SEQUENCE</scope>
</reference>
<dbReference type="EMBL" id="AM467946">
    <property type="protein sequence ID" value="CAN74886.1"/>
    <property type="molecule type" value="Genomic_DNA"/>
</dbReference>
<proteinExistence type="predicted"/>
<organism evidence="1">
    <name type="scientific">Vitis vinifera</name>
    <name type="common">Grape</name>
    <dbReference type="NCBI Taxonomy" id="29760"/>
    <lineage>
        <taxon>Eukaryota</taxon>
        <taxon>Viridiplantae</taxon>
        <taxon>Streptophyta</taxon>
        <taxon>Embryophyta</taxon>
        <taxon>Tracheophyta</taxon>
        <taxon>Spermatophyta</taxon>
        <taxon>Magnoliopsida</taxon>
        <taxon>eudicotyledons</taxon>
        <taxon>Gunneridae</taxon>
        <taxon>Pentapetalae</taxon>
        <taxon>rosids</taxon>
        <taxon>Vitales</taxon>
        <taxon>Vitaceae</taxon>
        <taxon>Viteae</taxon>
        <taxon>Vitis</taxon>
    </lineage>
</organism>
<protein>
    <submittedName>
        <fullName evidence="1">Uncharacterized protein</fullName>
    </submittedName>
</protein>
<sequence>MGLLEKRLKGNGGRFSEKAEELRERRGVFLRILEKPQKFQAVGFQLCENTASLRLIAVVSISATDDETAVVSISFFHHRKNKKGRKRCRYTGSLSSLLFQITLYGPEPDAFIRALSLWWAYNGPFSPTRYSIWLKLKT</sequence>
<evidence type="ECO:0000313" key="1">
    <source>
        <dbReference type="EMBL" id="CAN74886.1"/>
    </source>
</evidence>
<name>A5BQW6_VITVI</name>